<dbReference type="Proteomes" id="UP000700732">
    <property type="component" value="Unassembled WGS sequence"/>
</dbReference>
<dbReference type="PANTHER" id="PTHR33055">
    <property type="entry name" value="TRANSPOSASE FOR INSERTION SEQUENCE ELEMENT IS1111A"/>
    <property type="match status" value="1"/>
</dbReference>
<protein>
    <recommendedName>
        <fullName evidence="5">Transposase</fullName>
    </recommendedName>
</protein>
<comment type="caution">
    <text evidence="3">The sequence shown here is derived from an EMBL/GenBank/DDBJ whole genome shotgun (WGS) entry which is preliminary data.</text>
</comment>
<gene>
    <name evidence="3" type="ORF">FH603_5725</name>
</gene>
<dbReference type="InterPro" id="IPR003346">
    <property type="entry name" value="Transposase_20"/>
</dbReference>
<keyword evidence="4" id="KW-1185">Reference proteome</keyword>
<name>A0ABR6WGK0_9BACT</name>
<sequence length="455" mass="51577">MESNKASFQIIHPHAAGVDVGSRSHFVAIDQNKDNVREFGVYTKDHQEMISHLRQHGVTTIAMESTGSYWQTLFNALQQAGFDVLLVGGNQTKNVKGRKTDVIDCIWIQKLHSLGLLSGSLLLSDTFQQLRTYYYHRLHLVEQSARYSNKMQKALRLMNIRLDVVLNDITGQSGMAVIEAILAGQREPDHLVSLISIRVKKSRQEIAHALQGWWRAELLFELEASLDFYRLYEAKVKECDQVIETFLVKYAPAVEISVEETKQLKSNRKRAGKHAPGFNLSHLAYQYFQTDLFAISGISYNTVLCLLTNMGHDLHKFPTAKSFACWLGLVPNNKISGGKIIGNRTPSGKNHIAKALRHAANSIGNQKDHELTPFFKRIAFKKGRLAAIIATARKLAVIIWNMIIKAEPYQKNQVELSTEKQKAMKLKHLDKKLHALQLTKEELEKLFLKHSLSVM</sequence>
<accession>A0ABR6WGK0</accession>
<evidence type="ECO:0000259" key="1">
    <source>
        <dbReference type="Pfam" id="PF01548"/>
    </source>
</evidence>
<reference evidence="3 4" key="1">
    <citation type="submission" date="2019-06" db="EMBL/GenBank/DDBJ databases">
        <title>Spirosoma utsteinense sp. nov. isolated from Antarctic ice-free soils.</title>
        <authorList>
            <person name="Tahon G."/>
        </authorList>
    </citation>
    <scope>NUCLEOTIDE SEQUENCE [LARGE SCALE GENOMIC DNA]</scope>
    <source>
        <strain evidence="3 4">LMG 31447</strain>
    </source>
</reference>
<proteinExistence type="predicted"/>
<dbReference type="NCBIfam" id="NF033542">
    <property type="entry name" value="transpos_IS110"/>
    <property type="match status" value="1"/>
</dbReference>
<evidence type="ECO:0008006" key="5">
    <source>
        <dbReference type="Google" id="ProtNLM"/>
    </source>
</evidence>
<feature type="domain" description="Transposase IS110-like N-terminal" evidence="1">
    <location>
        <begin position="16"/>
        <end position="158"/>
    </location>
</feature>
<dbReference type="Pfam" id="PF01548">
    <property type="entry name" value="DEDD_Tnp_IS110"/>
    <property type="match status" value="1"/>
</dbReference>
<dbReference type="EMBL" id="VFIA01000090">
    <property type="protein sequence ID" value="MBC3795190.1"/>
    <property type="molecule type" value="Genomic_DNA"/>
</dbReference>
<dbReference type="InterPro" id="IPR047650">
    <property type="entry name" value="Transpos_IS110"/>
</dbReference>
<dbReference type="Pfam" id="PF02371">
    <property type="entry name" value="Transposase_20"/>
    <property type="match status" value="1"/>
</dbReference>
<dbReference type="InterPro" id="IPR002525">
    <property type="entry name" value="Transp_IS110-like_N"/>
</dbReference>
<evidence type="ECO:0000313" key="3">
    <source>
        <dbReference type="EMBL" id="MBC3795190.1"/>
    </source>
</evidence>
<evidence type="ECO:0000313" key="4">
    <source>
        <dbReference type="Proteomes" id="UP000700732"/>
    </source>
</evidence>
<feature type="domain" description="Transposase IS116/IS110/IS902 C-terminal" evidence="2">
    <location>
        <begin position="293"/>
        <end position="364"/>
    </location>
</feature>
<dbReference type="PANTHER" id="PTHR33055:SF13">
    <property type="entry name" value="TRANSPOSASE"/>
    <property type="match status" value="1"/>
</dbReference>
<evidence type="ECO:0000259" key="2">
    <source>
        <dbReference type="Pfam" id="PF02371"/>
    </source>
</evidence>
<organism evidence="3 4">
    <name type="scientific">Spirosoma utsteinense</name>
    <dbReference type="NCBI Taxonomy" id="2585773"/>
    <lineage>
        <taxon>Bacteria</taxon>
        <taxon>Pseudomonadati</taxon>
        <taxon>Bacteroidota</taxon>
        <taxon>Cytophagia</taxon>
        <taxon>Cytophagales</taxon>
        <taxon>Cytophagaceae</taxon>
        <taxon>Spirosoma</taxon>
    </lineage>
</organism>
<dbReference type="RefSeq" id="WP_186742389.1">
    <property type="nucleotide sequence ID" value="NZ_VFIA01000090.1"/>
</dbReference>